<reference evidence="2 3" key="1">
    <citation type="submission" date="2013-09" db="EMBL/GenBank/DDBJ databases">
        <title>Whole genome sequencing of Halarchaeum acidiphilum strain MH1-52-1.</title>
        <authorList>
            <person name="Shimane Y."/>
            <person name="Minegishi H."/>
            <person name="Nishi S."/>
            <person name="Echigo A."/>
            <person name="Shuto A."/>
            <person name="Konishi M."/>
            <person name="Ito T."/>
            <person name="Ohkuma M."/>
            <person name="Ohta Y."/>
            <person name="Nagano Y."/>
            <person name="Tsubouchi T."/>
            <person name="Mori K."/>
            <person name="Usui K."/>
            <person name="Kamekura M."/>
            <person name="Usami R."/>
            <person name="Takaki Y."/>
            <person name="Hatada Y."/>
        </authorList>
    </citation>
    <scope>NUCLEOTIDE SEQUENCE [LARGE SCALE GENOMIC DNA]</scope>
    <source>
        <strain evidence="2 3">JCM 16109</strain>
    </source>
</reference>
<gene>
    <name evidence="2" type="ORF">MBEHAL_1640</name>
</gene>
<proteinExistence type="predicted"/>
<dbReference type="OrthoDB" id="270036at2157"/>
<dbReference type="Pfam" id="PF01106">
    <property type="entry name" value="NifU"/>
    <property type="match status" value="1"/>
</dbReference>
<dbReference type="InterPro" id="IPR034904">
    <property type="entry name" value="FSCA_dom_sf"/>
</dbReference>
<dbReference type="eggNOG" id="arCOG03026">
    <property type="taxonomic scope" value="Archaea"/>
</dbReference>
<name>U2YV36_9EURY</name>
<dbReference type="GO" id="GO:0005506">
    <property type="term" value="F:iron ion binding"/>
    <property type="evidence" value="ECO:0007669"/>
    <property type="project" value="InterPro"/>
</dbReference>
<dbReference type="EMBL" id="BATA01000038">
    <property type="protein sequence ID" value="GAD52880.1"/>
    <property type="molecule type" value="Genomic_DNA"/>
</dbReference>
<evidence type="ECO:0000259" key="1">
    <source>
        <dbReference type="Pfam" id="PF01106"/>
    </source>
</evidence>
<comment type="caution">
    <text evidence="2">The sequence shown here is derived from an EMBL/GenBank/DDBJ whole genome shotgun (WGS) entry which is preliminary data.</text>
</comment>
<evidence type="ECO:0000313" key="3">
    <source>
        <dbReference type="Proteomes" id="UP000016986"/>
    </source>
</evidence>
<keyword evidence="3" id="KW-1185">Reference proteome</keyword>
<dbReference type="RefSeq" id="WP_020221753.1">
    <property type="nucleotide sequence ID" value="NZ_BANO01000098.1"/>
</dbReference>
<evidence type="ECO:0000313" key="2">
    <source>
        <dbReference type="EMBL" id="GAD52880.1"/>
    </source>
</evidence>
<sequence>MSAENAETERGDEAAVSERVQAFLSRNFPQIAMHGGSAGVEGVDVETGEVWLALGGACSGCGISPMTVQAIRARLPEEIAGVDTVHVDAGDDGMHL</sequence>
<dbReference type="GO" id="GO:0016226">
    <property type="term" value="P:iron-sulfur cluster assembly"/>
    <property type="evidence" value="ECO:0007669"/>
    <property type="project" value="InterPro"/>
</dbReference>
<dbReference type="InterPro" id="IPR001075">
    <property type="entry name" value="NIF_FeS_clus_asmbl_NifU_C"/>
</dbReference>
<organism evidence="2 3">
    <name type="scientific">Halarchaeum acidiphilum MH1-52-1</name>
    <dbReference type="NCBI Taxonomy" id="1261545"/>
    <lineage>
        <taxon>Archaea</taxon>
        <taxon>Methanobacteriati</taxon>
        <taxon>Methanobacteriota</taxon>
        <taxon>Stenosarchaea group</taxon>
        <taxon>Halobacteria</taxon>
        <taxon>Halobacteriales</taxon>
        <taxon>Halobacteriaceae</taxon>
    </lineage>
</organism>
<dbReference type="GO" id="GO:0051536">
    <property type="term" value="F:iron-sulfur cluster binding"/>
    <property type="evidence" value="ECO:0007669"/>
    <property type="project" value="InterPro"/>
</dbReference>
<dbReference type="SUPFAM" id="SSF117916">
    <property type="entry name" value="Fe-S cluster assembly (FSCA) domain-like"/>
    <property type="match status" value="1"/>
</dbReference>
<dbReference type="Gene3D" id="3.30.300.130">
    <property type="entry name" value="Fe-S cluster assembly (FSCA)"/>
    <property type="match status" value="1"/>
</dbReference>
<dbReference type="Proteomes" id="UP000016986">
    <property type="component" value="Unassembled WGS sequence"/>
</dbReference>
<feature type="domain" description="NIF system FeS cluster assembly NifU C-terminal" evidence="1">
    <location>
        <begin position="28"/>
        <end position="85"/>
    </location>
</feature>
<dbReference type="AlphaFoldDB" id="U2YV36"/>
<protein>
    <submittedName>
        <fullName evidence="2">NifU protein C-terminal domain homolog</fullName>
    </submittedName>
</protein>
<accession>U2YV36</accession>